<sequence length="548" mass="58717">MSSLFASLKEKAQSASNQLAGSFNRPESPQGSQAGGLAGLTKSHAFESLHHQLRTFQQQYSSSTTPVQKIITTTKGIAIDFDNVSRDSQTHSKELYFWGQAENDDIKDVTDRLAWLSYVQGTLTGQLASKVNTSRTAFKHLRDAENALAPRRNIRIGLENQISRIEYDQRKDQQAKLQELKAQLRLNEEEDSVAEKDIEVLKRKAIRETEQEKWEAIREYAEKLSMVAQAALSVVPALPPIPPTKVSPYQGGQTTAAVRASLQKALDGYTPGNINLIVAAPANADLKHTRSFGVTHAQELSHIDDTEEPSVTGNIPITPPPTTATAPPPQPPRPSQQPQLSPTVSPTFPHPSITPLAPSKPASIAVPGTVQSPPLGTNPSQSPPLNPANLNQAPALIPVSSSASSATSPVVAPDPADPSIKIPSVTPTVAETGVPKVAGPEGPGPANGSLLNKNAPESPKTNPFSSPVSPLPPTATVSKFESAEDEKKRLAREEREKILHGEGGSTSTAPHSESAEEEKKRLEREGASDANPPGKKDDTDDLPPYQEF</sequence>
<gene>
    <name evidence="1" type="ORF">BDY19DRAFT_913805</name>
</gene>
<dbReference type="EMBL" id="MU274900">
    <property type="protein sequence ID" value="KAI0094631.1"/>
    <property type="molecule type" value="Genomic_DNA"/>
</dbReference>
<accession>A0ACB8UKA4</accession>
<organism evidence="1 2">
    <name type="scientific">Irpex rosettiformis</name>
    <dbReference type="NCBI Taxonomy" id="378272"/>
    <lineage>
        <taxon>Eukaryota</taxon>
        <taxon>Fungi</taxon>
        <taxon>Dikarya</taxon>
        <taxon>Basidiomycota</taxon>
        <taxon>Agaricomycotina</taxon>
        <taxon>Agaricomycetes</taxon>
        <taxon>Polyporales</taxon>
        <taxon>Irpicaceae</taxon>
        <taxon>Irpex</taxon>
    </lineage>
</organism>
<dbReference type="Proteomes" id="UP001055072">
    <property type="component" value="Unassembled WGS sequence"/>
</dbReference>
<reference evidence="1" key="1">
    <citation type="journal article" date="2021" name="Environ. Microbiol.">
        <title>Gene family expansions and transcriptome signatures uncover fungal adaptations to wood decay.</title>
        <authorList>
            <person name="Hage H."/>
            <person name="Miyauchi S."/>
            <person name="Viragh M."/>
            <person name="Drula E."/>
            <person name="Min B."/>
            <person name="Chaduli D."/>
            <person name="Navarro D."/>
            <person name="Favel A."/>
            <person name="Norest M."/>
            <person name="Lesage-Meessen L."/>
            <person name="Balint B."/>
            <person name="Merenyi Z."/>
            <person name="de Eugenio L."/>
            <person name="Morin E."/>
            <person name="Martinez A.T."/>
            <person name="Baldrian P."/>
            <person name="Stursova M."/>
            <person name="Martinez M.J."/>
            <person name="Novotny C."/>
            <person name="Magnuson J.K."/>
            <person name="Spatafora J.W."/>
            <person name="Maurice S."/>
            <person name="Pangilinan J."/>
            <person name="Andreopoulos W."/>
            <person name="LaButti K."/>
            <person name="Hundley H."/>
            <person name="Na H."/>
            <person name="Kuo A."/>
            <person name="Barry K."/>
            <person name="Lipzen A."/>
            <person name="Henrissat B."/>
            <person name="Riley R."/>
            <person name="Ahrendt S."/>
            <person name="Nagy L.G."/>
            <person name="Grigoriev I.V."/>
            <person name="Martin F."/>
            <person name="Rosso M.N."/>
        </authorList>
    </citation>
    <scope>NUCLEOTIDE SEQUENCE</scope>
    <source>
        <strain evidence="1">CBS 384.51</strain>
    </source>
</reference>
<name>A0ACB8UKA4_9APHY</name>
<evidence type="ECO:0000313" key="1">
    <source>
        <dbReference type="EMBL" id="KAI0094631.1"/>
    </source>
</evidence>
<keyword evidence="2" id="KW-1185">Reference proteome</keyword>
<evidence type="ECO:0000313" key="2">
    <source>
        <dbReference type="Proteomes" id="UP001055072"/>
    </source>
</evidence>
<proteinExistence type="predicted"/>
<protein>
    <submittedName>
        <fullName evidence="1">Eisosome component PIL1-domain-containing protein</fullName>
    </submittedName>
</protein>
<comment type="caution">
    <text evidence="1">The sequence shown here is derived from an EMBL/GenBank/DDBJ whole genome shotgun (WGS) entry which is preliminary data.</text>
</comment>